<evidence type="ECO:0000313" key="12">
    <source>
        <dbReference type="Proteomes" id="UP000249757"/>
    </source>
</evidence>
<evidence type="ECO:0000259" key="10">
    <source>
        <dbReference type="PROSITE" id="PS51037"/>
    </source>
</evidence>
<comment type="subunit">
    <text evidence="7">Component of the SWR1 chromatin-remodeling complex and of the NuA4 histone acetyltransferase complex.</text>
</comment>
<dbReference type="GO" id="GO:0006325">
    <property type="term" value="P:chromatin organization"/>
    <property type="evidence" value="ECO:0007669"/>
    <property type="project" value="UniProtKB-KW"/>
</dbReference>
<dbReference type="SMART" id="SM00184">
    <property type="entry name" value="RING"/>
    <property type="match status" value="1"/>
</dbReference>
<dbReference type="AlphaFoldDB" id="A0A922N7V5"/>
<dbReference type="Pfam" id="PF03366">
    <property type="entry name" value="YEATS"/>
    <property type="match status" value="1"/>
</dbReference>
<feature type="region of interest" description="Disordered" evidence="8">
    <location>
        <begin position="259"/>
        <end position="311"/>
    </location>
</feature>
<feature type="compositionally biased region" description="Acidic residues" evidence="8">
    <location>
        <begin position="271"/>
        <end position="294"/>
    </location>
</feature>
<keyword evidence="7" id="KW-0963">Cytoplasm</keyword>
<dbReference type="Pfam" id="PF13445">
    <property type="entry name" value="zf-RING_UBOX"/>
    <property type="match status" value="1"/>
</dbReference>
<protein>
    <recommendedName>
        <fullName evidence="7">Protein AF-9 homolog</fullName>
    </recommendedName>
</protein>
<name>A0A922N7V5_9PLEO</name>
<keyword evidence="4 6" id="KW-0539">Nucleus</keyword>
<keyword evidence="7" id="KW-0156">Chromatin regulator</keyword>
<organism evidence="11 12">
    <name type="scientific">Pyrenophora tritici-repentis</name>
    <dbReference type="NCBI Taxonomy" id="45151"/>
    <lineage>
        <taxon>Eukaryota</taxon>
        <taxon>Fungi</taxon>
        <taxon>Dikarya</taxon>
        <taxon>Ascomycota</taxon>
        <taxon>Pezizomycotina</taxon>
        <taxon>Dothideomycetes</taxon>
        <taxon>Pleosporomycetidae</taxon>
        <taxon>Pleosporales</taxon>
        <taxon>Pleosporineae</taxon>
        <taxon>Pleosporaceae</taxon>
        <taxon>Pyrenophora</taxon>
    </lineage>
</organism>
<keyword evidence="12" id="KW-1185">Reference proteome</keyword>
<feature type="domain" description="RING-type" evidence="9">
    <location>
        <begin position="18"/>
        <end position="84"/>
    </location>
</feature>
<dbReference type="InterPro" id="IPR005033">
    <property type="entry name" value="YEATS"/>
</dbReference>
<evidence type="ECO:0000259" key="9">
    <source>
        <dbReference type="PROSITE" id="PS50089"/>
    </source>
</evidence>
<evidence type="ECO:0000256" key="7">
    <source>
        <dbReference type="RuleBase" id="RU367117"/>
    </source>
</evidence>
<keyword evidence="7" id="KW-0804">Transcription</keyword>
<dbReference type="InterPro" id="IPR017907">
    <property type="entry name" value="Znf_RING_CS"/>
</dbReference>
<proteinExistence type="inferred from homology"/>
<dbReference type="OrthoDB" id="1630758at2759"/>
<dbReference type="InterPro" id="IPR027370">
    <property type="entry name" value="Znf-RING_euk"/>
</dbReference>
<dbReference type="PROSITE" id="PS00518">
    <property type="entry name" value="ZF_RING_1"/>
    <property type="match status" value="1"/>
</dbReference>
<evidence type="ECO:0000256" key="4">
    <source>
        <dbReference type="ARBA" id="ARBA00023242"/>
    </source>
</evidence>
<comment type="subcellular location">
    <subcellularLocation>
        <location evidence="7">Nucleus</location>
    </subcellularLocation>
    <subcellularLocation>
        <location evidence="7">Cytoplasm</location>
    </subcellularLocation>
</comment>
<keyword evidence="2 5" id="KW-0863">Zinc-finger</keyword>
<comment type="similarity">
    <text evidence="7">Belongs to the YAF9 family.</text>
</comment>
<evidence type="ECO:0000256" key="3">
    <source>
        <dbReference type="ARBA" id="ARBA00022833"/>
    </source>
</evidence>
<accession>A0A922N7V5</accession>
<dbReference type="Gene3D" id="2.60.40.1970">
    <property type="entry name" value="YEATS domain"/>
    <property type="match status" value="1"/>
</dbReference>
<sequence>MTEPAPPPPEDIAHDDLCPICQLLLFTPVRTQCNHLLCASCMAQWADTSSTTRIEHSSLDVHLADFDPNYDPTYDLEANCPMCRTHTTAAPDAALAAHLEKEYPVTYAARRVEEAVERGGVVGQDGVEGVMILIGNTHKLVRHAGDANEHDWTFFVRMSRQDIIKEVRVELHPTFPRPRKILRNPPYEIEARGWGTFTIAATIVLKSPYCWLVGDTAQEGLDLTWLLDFDGSGKQGRVRAKVRRVEEAVEAEPGGRRLRLRQGRLNAMPVQEDDDDDDMEEEEESSDEDGDDEYDQRLSEYSETPRERRRR</sequence>
<feature type="compositionally biased region" description="Basic and acidic residues" evidence="8">
    <location>
        <begin position="295"/>
        <end position="311"/>
    </location>
</feature>
<dbReference type="Proteomes" id="UP000249757">
    <property type="component" value="Unassembled WGS sequence"/>
</dbReference>
<dbReference type="InterPro" id="IPR001841">
    <property type="entry name" value="Znf_RING"/>
</dbReference>
<comment type="domain">
    <text evidence="7">The coiled-coil domain is required for assembly into the NuA4 complex.</text>
</comment>
<keyword evidence="7" id="KW-0010">Activator</keyword>
<keyword evidence="7" id="KW-0175">Coiled coil</keyword>
<dbReference type="InterPro" id="IPR038704">
    <property type="entry name" value="YEAST_sf"/>
</dbReference>
<dbReference type="PROSITE" id="PS50089">
    <property type="entry name" value="ZF_RING_2"/>
    <property type="match status" value="1"/>
</dbReference>
<gene>
    <name evidence="7" type="primary">YAF9</name>
    <name evidence="11" type="ORF">Ptr86124_011724</name>
</gene>
<feature type="domain" description="YEATS" evidence="10">
    <location>
        <begin position="122"/>
        <end position="311"/>
    </location>
</feature>
<reference evidence="12" key="1">
    <citation type="journal article" date="2022" name="Microb. Genom.">
        <title>A global pangenome for the wheat fungal pathogen Pyrenophora tritici-repentis and prediction of effector protein structural homology.</title>
        <authorList>
            <person name="Moolhuijzen P.M."/>
            <person name="See P.T."/>
            <person name="Shi G."/>
            <person name="Powell H.R."/>
            <person name="Cockram J."/>
            <person name="Jorgensen L.N."/>
            <person name="Benslimane H."/>
            <person name="Strelkov S.E."/>
            <person name="Turner J."/>
            <person name="Liu Z."/>
            <person name="Moffat C.S."/>
        </authorList>
    </citation>
    <scope>NUCLEOTIDE SEQUENCE [LARGE SCALE GENOMIC DNA]</scope>
</reference>
<dbReference type="InterPro" id="IPR055129">
    <property type="entry name" value="YEATS_dom"/>
</dbReference>
<evidence type="ECO:0000256" key="1">
    <source>
        <dbReference type="ARBA" id="ARBA00022723"/>
    </source>
</evidence>
<dbReference type="GO" id="GO:0005737">
    <property type="term" value="C:cytoplasm"/>
    <property type="evidence" value="ECO:0007669"/>
    <property type="project" value="UniProtKB-SubCell"/>
</dbReference>
<evidence type="ECO:0000256" key="8">
    <source>
        <dbReference type="SAM" id="MobiDB-lite"/>
    </source>
</evidence>
<keyword evidence="7" id="KW-0234">DNA repair</keyword>
<dbReference type="GO" id="GO:0006281">
    <property type="term" value="P:DNA repair"/>
    <property type="evidence" value="ECO:0007669"/>
    <property type="project" value="UniProtKB-UniRule"/>
</dbReference>
<comment type="caution">
    <text evidence="11">The sequence shown here is derived from an EMBL/GenBank/DDBJ whole genome shotgun (WGS) entry which is preliminary data.</text>
</comment>
<keyword evidence="3" id="KW-0862">Zinc</keyword>
<dbReference type="GO" id="GO:0000812">
    <property type="term" value="C:Swr1 complex"/>
    <property type="evidence" value="ECO:0007669"/>
    <property type="project" value="UniProtKB-UniRule"/>
</dbReference>
<comment type="function">
    <text evidence="7">Component of the SWR1 complex which mediates the ATP-dependent exchange of histone H2A for an H2A variant leading to transcriptional regulation of selected genes by chromatin remodeling. Component of the NuA4 histone acetyltransferase complex which is involved in transcriptional activation of selected genes principally by acetylation of nucleosomal histones H4 and H2A. The NuA4 complex is also involved in DNA repair. Yaf9 may also be required for viability in conditions in which the structural integrity of the spindle is compromised.</text>
</comment>
<dbReference type="GO" id="GO:0006355">
    <property type="term" value="P:regulation of DNA-templated transcription"/>
    <property type="evidence" value="ECO:0007669"/>
    <property type="project" value="InterPro"/>
</dbReference>
<evidence type="ECO:0000256" key="2">
    <source>
        <dbReference type="ARBA" id="ARBA00022771"/>
    </source>
</evidence>
<keyword evidence="7" id="KW-0805">Transcription regulation</keyword>
<dbReference type="PROSITE" id="PS51037">
    <property type="entry name" value="YEATS"/>
    <property type="match status" value="1"/>
</dbReference>
<dbReference type="EMBL" id="NRDI02000021">
    <property type="protein sequence ID" value="KAI1509184.1"/>
    <property type="molecule type" value="Genomic_DNA"/>
</dbReference>
<keyword evidence="1" id="KW-0479">Metal-binding</keyword>
<keyword evidence="7" id="KW-0227">DNA damage</keyword>
<dbReference type="InterPro" id="IPR013083">
    <property type="entry name" value="Znf_RING/FYVE/PHD"/>
</dbReference>
<evidence type="ECO:0000256" key="6">
    <source>
        <dbReference type="PROSITE-ProRule" id="PRU00376"/>
    </source>
</evidence>
<dbReference type="GO" id="GO:0008270">
    <property type="term" value="F:zinc ion binding"/>
    <property type="evidence" value="ECO:0007669"/>
    <property type="project" value="UniProtKB-KW"/>
</dbReference>
<dbReference type="PANTHER" id="PTHR23195">
    <property type="entry name" value="YEATS DOMAIN"/>
    <property type="match status" value="1"/>
</dbReference>
<evidence type="ECO:0000313" key="11">
    <source>
        <dbReference type="EMBL" id="KAI1509184.1"/>
    </source>
</evidence>
<evidence type="ECO:0000256" key="5">
    <source>
        <dbReference type="PROSITE-ProRule" id="PRU00175"/>
    </source>
</evidence>
<dbReference type="SUPFAM" id="SSF57850">
    <property type="entry name" value="RING/U-box"/>
    <property type="match status" value="1"/>
</dbReference>
<dbReference type="Gene3D" id="3.30.40.10">
    <property type="entry name" value="Zinc/RING finger domain, C3HC4 (zinc finger)"/>
    <property type="match status" value="1"/>
</dbReference>